<protein>
    <submittedName>
        <fullName evidence="1">Uncharacterized protein</fullName>
    </submittedName>
</protein>
<accession>A0A314Y1Z4</accession>
<sequence length="106" mass="12395">MEYTQEGPSNSKVDIDDMQRRLQEVIIMLDAECLKNNVLFTENERLKMEIALLQKGKGKHELPEQRSMIVRMRVRTKQPLVRPEYAYVDNKGKTNCKKLKVDQGDT</sequence>
<evidence type="ECO:0000313" key="1">
    <source>
        <dbReference type="EMBL" id="PQP99456.1"/>
    </source>
</evidence>
<proteinExistence type="predicted"/>
<reference evidence="1 2" key="1">
    <citation type="submission" date="2018-02" db="EMBL/GenBank/DDBJ databases">
        <title>Draft genome of wild Prunus yedoensis var. nudiflora.</title>
        <authorList>
            <person name="Baek S."/>
            <person name="Kim J.-H."/>
            <person name="Choi K."/>
            <person name="Kim G.-B."/>
            <person name="Cho A."/>
            <person name="Jang H."/>
            <person name="Shin C.-H."/>
            <person name="Yu H.-J."/>
            <person name="Mun J.-H."/>
        </authorList>
    </citation>
    <scope>NUCLEOTIDE SEQUENCE [LARGE SCALE GENOMIC DNA]</scope>
    <source>
        <strain evidence="2">cv. Jeju island</strain>
        <tissue evidence="1">Leaf</tissue>
    </source>
</reference>
<name>A0A314Y1Z4_PRUYE</name>
<dbReference type="EMBL" id="PJQY01001808">
    <property type="protein sequence ID" value="PQP99456.1"/>
    <property type="molecule type" value="Genomic_DNA"/>
</dbReference>
<dbReference type="Proteomes" id="UP000250321">
    <property type="component" value="Unassembled WGS sequence"/>
</dbReference>
<comment type="caution">
    <text evidence="1">The sequence shown here is derived from an EMBL/GenBank/DDBJ whole genome shotgun (WGS) entry which is preliminary data.</text>
</comment>
<keyword evidence="2" id="KW-1185">Reference proteome</keyword>
<gene>
    <name evidence="1" type="ORF">Pyn_11479</name>
</gene>
<dbReference type="AlphaFoldDB" id="A0A314Y1Z4"/>
<organism evidence="1 2">
    <name type="scientific">Prunus yedoensis var. nudiflora</name>
    <dbReference type="NCBI Taxonomy" id="2094558"/>
    <lineage>
        <taxon>Eukaryota</taxon>
        <taxon>Viridiplantae</taxon>
        <taxon>Streptophyta</taxon>
        <taxon>Embryophyta</taxon>
        <taxon>Tracheophyta</taxon>
        <taxon>Spermatophyta</taxon>
        <taxon>Magnoliopsida</taxon>
        <taxon>eudicotyledons</taxon>
        <taxon>Gunneridae</taxon>
        <taxon>Pentapetalae</taxon>
        <taxon>rosids</taxon>
        <taxon>fabids</taxon>
        <taxon>Rosales</taxon>
        <taxon>Rosaceae</taxon>
        <taxon>Amygdaloideae</taxon>
        <taxon>Amygdaleae</taxon>
        <taxon>Prunus</taxon>
    </lineage>
</organism>
<evidence type="ECO:0000313" key="2">
    <source>
        <dbReference type="Proteomes" id="UP000250321"/>
    </source>
</evidence>